<proteinExistence type="predicted"/>
<dbReference type="AlphaFoldDB" id="A0A2G8RI47"/>
<sequence>MVDQSAARIWTMRAAFIAVCLLIMFFHLMPLETTPGRWAAPDLIVCLCLSWALRRPDYVPTLAVAGVMLLADLMFQRPPGLWAALVVMAVHWLKSRERRQRETTFLLEWFTVTGCLITITLLYRLVLLILIVPFGTPFLTLMQLALTILIYPLVVVLSHLIFGVRRSAPGEVDRLGHSL</sequence>
<dbReference type="RefSeq" id="WP_099909964.1">
    <property type="nucleotide sequence ID" value="NZ_AWWI01000044.1"/>
</dbReference>
<organism evidence="2 3">
    <name type="scientific">Puniceibacterium antarcticum</name>
    <dbReference type="NCBI Taxonomy" id="1206336"/>
    <lineage>
        <taxon>Bacteria</taxon>
        <taxon>Pseudomonadati</taxon>
        <taxon>Pseudomonadota</taxon>
        <taxon>Alphaproteobacteria</taxon>
        <taxon>Rhodobacterales</taxon>
        <taxon>Paracoccaceae</taxon>
        <taxon>Puniceibacterium</taxon>
    </lineage>
</organism>
<keyword evidence="3" id="KW-1185">Reference proteome</keyword>
<protein>
    <recommendedName>
        <fullName evidence="4">Rod shape-determining protein MreD</fullName>
    </recommendedName>
</protein>
<feature type="transmembrane region" description="Helical" evidence="1">
    <location>
        <begin position="105"/>
        <end position="132"/>
    </location>
</feature>
<evidence type="ECO:0000313" key="2">
    <source>
        <dbReference type="EMBL" id="PIL21229.1"/>
    </source>
</evidence>
<keyword evidence="1" id="KW-1133">Transmembrane helix</keyword>
<dbReference type="EMBL" id="AWWI01000044">
    <property type="protein sequence ID" value="PIL21229.1"/>
    <property type="molecule type" value="Genomic_DNA"/>
</dbReference>
<dbReference type="OrthoDB" id="7629477at2"/>
<feature type="transmembrane region" description="Helical" evidence="1">
    <location>
        <begin position="74"/>
        <end position="93"/>
    </location>
</feature>
<feature type="transmembrane region" description="Helical" evidence="1">
    <location>
        <begin position="144"/>
        <end position="164"/>
    </location>
</feature>
<evidence type="ECO:0000313" key="3">
    <source>
        <dbReference type="Proteomes" id="UP000231259"/>
    </source>
</evidence>
<name>A0A2G8RI47_9RHOB</name>
<comment type="caution">
    <text evidence="2">The sequence shown here is derived from an EMBL/GenBank/DDBJ whole genome shotgun (WGS) entry which is preliminary data.</text>
</comment>
<keyword evidence="1" id="KW-0472">Membrane</keyword>
<evidence type="ECO:0008006" key="4">
    <source>
        <dbReference type="Google" id="ProtNLM"/>
    </source>
</evidence>
<keyword evidence="1" id="KW-0812">Transmembrane</keyword>
<evidence type="ECO:0000256" key="1">
    <source>
        <dbReference type="SAM" id="Phobius"/>
    </source>
</evidence>
<accession>A0A2G8RI47</accession>
<reference evidence="2 3" key="1">
    <citation type="submission" date="2013-09" db="EMBL/GenBank/DDBJ databases">
        <title>Genome sequencing of Phaeobacter antarcticus sp. nov. SM1211.</title>
        <authorList>
            <person name="Zhang X.-Y."/>
            <person name="Liu C."/>
            <person name="Chen X.-L."/>
            <person name="Xie B.-B."/>
            <person name="Qin Q.-L."/>
            <person name="Rong J.-C."/>
            <person name="Zhang Y.-Z."/>
        </authorList>
    </citation>
    <scope>NUCLEOTIDE SEQUENCE [LARGE SCALE GENOMIC DNA]</scope>
    <source>
        <strain evidence="2 3">SM1211</strain>
    </source>
</reference>
<feature type="transmembrane region" description="Helical" evidence="1">
    <location>
        <begin position="6"/>
        <end position="26"/>
    </location>
</feature>
<gene>
    <name evidence="2" type="ORF">P775_05380</name>
</gene>
<dbReference type="Proteomes" id="UP000231259">
    <property type="component" value="Unassembled WGS sequence"/>
</dbReference>